<dbReference type="HAMAP" id="MF_01147">
    <property type="entry name" value="Lgt"/>
    <property type="match status" value="1"/>
</dbReference>
<evidence type="ECO:0000256" key="1">
    <source>
        <dbReference type="ARBA" id="ARBA00007150"/>
    </source>
</evidence>
<dbReference type="RefSeq" id="WP_094985166.1">
    <property type="nucleotide sequence ID" value="NZ_NHNI01000001.1"/>
</dbReference>
<evidence type="ECO:0000256" key="5">
    <source>
        <dbReference type="ARBA" id="ARBA00022989"/>
    </source>
</evidence>
<evidence type="ECO:0000256" key="7">
    <source>
        <dbReference type="HAMAP-Rule" id="MF_01147"/>
    </source>
</evidence>
<feature type="binding site" evidence="7">
    <location>
        <position position="139"/>
    </location>
    <ligand>
        <name>a 1,2-diacyl-sn-glycero-3-phospho-(1'-sn-glycerol)</name>
        <dbReference type="ChEBI" id="CHEBI:64716"/>
    </ligand>
</feature>
<dbReference type="GO" id="GO:0008961">
    <property type="term" value="F:phosphatidylglycerol-prolipoprotein diacylglyceryl transferase activity"/>
    <property type="evidence" value="ECO:0007669"/>
    <property type="project" value="UniProtKB-UniRule"/>
</dbReference>
<dbReference type="GO" id="GO:0042158">
    <property type="term" value="P:lipoprotein biosynthetic process"/>
    <property type="evidence" value="ECO:0007669"/>
    <property type="project" value="UniProtKB-UniRule"/>
</dbReference>
<dbReference type="Proteomes" id="UP000216101">
    <property type="component" value="Unassembled WGS sequence"/>
</dbReference>
<organism evidence="8 9">
    <name type="scientific">Cellvibrio mixtus</name>
    <dbReference type="NCBI Taxonomy" id="39650"/>
    <lineage>
        <taxon>Bacteria</taxon>
        <taxon>Pseudomonadati</taxon>
        <taxon>Pseudomonadota</taxon>
        <taxon>Gammaproteobacteria</taxon>
        <taxon>Cellvibrionales</taxon>
        <taxon>Cellvibrionaceae</taxon>
        <taxon>Cellvibrio</taxon>
    </lineage>
</organism>
<dbReference type="PANTHER" id="PTHR30589">
    <property type="entry name" value="PROLIPOPROTEIN DIACYLGLYCERYL TRANSFERASE"/>
    <property type="match status" value="1"/>
</dbReference>
<feature type="transmembrane region" description="Helical" evidence="7">
    <location>
        <begin position="20"/>
        <end position="37"/>
    </location>
</feature>
<comment type="function">
    <text evidence="7">Catalyzes the transfer of the diacylglyceryl group from phosphatidylglycerol to the sulfhydryl group of the N-terminal cysteine of a prolipoprotein, the first step in the formation of mature lipoproteins.</text>
</comment>
<keyword evidence="9" id="KW-1185">Reference proteome</keyword>
<feature type="transmembrane region" description="Helical" evidence="7">
    <location>
        <begin position="202"/>
        <end position="219"/>
    </location>
</feature>
<dbReference type="NCBIfam" id="TIGR00544">
    <property type="entry name" value="lgt"/>
    <property type="match status" value="1"/>
</dbReference>
<evidence type="ECO:0000256" key="2">
    <source>
        <dbReference type="ARBA" id="ARBA00022475"/>
    </source>
</evidence>
<keyword evidence="6 7" id="KW-0472">Membrane</keyword>
<dbReference type="PROSITE" id="PS01311">
    <property type="entry name" value="LGT"/>
    <property type="match status" value="1"/>
</dbReference>
<feature type="transmembrane region" description="Helical" evidence="7">
    <location>
        <begin position="96"/>
        <end position="113"/>
    </location>
</feature>
<comment type="similarity">
    <text evidence="1 7">Belongs to the Lgt family.</text>
</comment>
<keyword evidence="5 7" id="KW-1133">Transmembrane helix</keyword>
<feature type="transmembrane region" description="Helical" evidence="7">
    <location>
        <begin position="177"/>
        <end position="196"/>
    </location>
</feature>
<comment type="subcellular location">
    <subcellularLocation>
        <location evidence="7">Cell membrane</location>
        <topology evidence="7">Multi-pass membrane protein</topology>
    </subcellularLocation>
</comment>
<name>A0A266QDD3_9GAMM</name>
<gene>
    <name evidence="7" type="primary">lgt</name>
    <name evidence="8" type="ORF">CBP51_13065</name>
</gene>
<evidence type="ECO:0000256" key="3">
    <source>
        <dbReference type="ARBA" id="ARBA00022679"/>
    </source>
</evidence>
<accession>A0A266QDD3</accession>
<dbReference type="Pfam" id="PF01790">
    <property type="entry name" value="LGT"/>
    <property type="match status" value="1"/>
</dbReference>
<sequence>MLQYPDIDPIAFSIGSFSVHWYGIMYLLAFVSAWLVAMHRAKQPDALITKAQVENLITYGAFGVILGGRFGYVVFYNFDYWLTDPLWLFRVWEGGMSFHGGLIGVIVAMLIYAKRIGRPFIGLMDFVAPMVPLGLGFGRLGNFIGQELWGRVTDVPWAVVFPKAMDPEGVARHPSQLYQAGLEGLVLFVIVFWFSAKPRPRGAVSGIFLVAYATFRFAIEFVREPDRGVALVGWMTRGQLLCVPMFLVGIGLLVYAYMASNKGSKVE</sequence>
<dbReference type="UniPathway" id="UPA00664"/>
<dbReference type="InterPro" id="IPR001640">
    <property type="entry name" value="Lgt"/>
</dbReference>
<keyword evidence="8" id="KW-0449">Lipoprotein</keyword>
<dbReference type="GO" id="GO:0005886">
    <property type="term" value="C:plasma membrane"/>
    <property type="evidence" value="ECO:0007669"/>
    <property type="project" value="UniProtKB-SubCell"/>
</dbReference>
<dbReference type="EMBL" id="NHNI01000001">
    <property type="protein sequence ID" value="OZY87845.1"/>
    <property type="molecule type" value="Genomic_DNA"/>
</dbReference>
<reference evidence="9" key="1">
    <citation type="submission" date="2017-05" db="EMBL/GenBank/DDBJ databases">
        <authorList>
            <person name="Barney B.M."/>
        </authorList>
    </citation>
    <scope>NUCLEOTIDE SEQUENCE [LARGE SCALE GENOMIC DNA]</scope>
    <source>
        <strain evidence="9">PSBB022</strain>
    </source>
</reference>
<evidence type="ECO:0000256" key="6">
    <source>
        <dbReference type="ARBA" id="ARBA00023136"/>
    </source>
</evidence>
<evidence type="ECO:0000313" key="8">
    <source>
        <dbReference type="EMBL" id="OZY87845.1"/>
    </source>
</evidence>
<feature type="transmembrane region" description="Helical" evidence="7">
    <location>
        <begin position="240"/>
        <end position="258"/>
    </location>
</feature>
<comment type="catalytic activity">
    <reaction evidence="7">
        <text>L-cysteinyl-[prolipoprotein] + a 1,2-diacyl-sn-glycero-3-phospho-(1'-sn-glycerol) = an S-1,2-diacyl-sn-glyceryl-L-cysteinyl-[prolipoprotein] + sn-glycerol 1-phosphate + H(+)</text>
        <dbReference type="Rhea" id="RHEA:56712"/>
        <dbReference type="Rhea" id="RHEA-COMP:14679"/>
        <dbReference type="Rhea" id="RHEA-COMP:14680"/>
        <dbReference type="ChEBI" id="CHEBI:15378"/>
        <dbReference type="ChEBI" id="CHEBI:29950"/>
        <dbReference type="ChEBI" id="CHEBI:57685"/>
        <dbReference type="ChEBI" id="CHEBI:64716"/>
        <dbReference type="ChEBI" id="CHEBI:140658"/>
        <dbReference type="EC" id="2.5.1.145"/>
    </reaction>
</comment>
<dbReference type="EC" id="2.5.1.145" evidence="7"/>
<dbReference type="AlphaFoldDB" id="A0A266QDD3"/>
<comment type="caution">
    <text evidence="8">The sequence shown here is derived from an EMBL/GenBank/DDBJ whole genome shotgun (WGS) entry which is preliminary data.</text>
</comment>
<keyword evidence="4 7" id="KW-0812">Transmembrane</keyword>
<protein>
    <recommendedName>
        <fullName evidence="7">Phosphatidylglycerol--prolipoprotein diacylglyceryl transferase</fullName>
        <ecNumber evidence="7">2.5.1.145</ecNumber>
    </recommendedName>
</protein>
<keyword evidence="3 7" id="KW-0808">Transferase</keyword>
<dbReference type="PANTHER" id="PTHR30589:SF0">
    <property type="entry name" value="PHOSPHATIDYLGLYCEROL--PROLIPOPROTEIN DIACYLGLYCERYL TRANSFERASE"/>
    <property type="match status" value="1"/>
</dbReference>
<feature type="transmembrane region" description="Helical" evidence="7">
    <location>
        <begin position="57"/>
        <end position="76"/>
    </location>
</feature>
<evidence type="ECO:0000256" key="4">
    <source>
        <dbReference type="ARBA" id="ARBA00022692"/>
    </source>
</evidence>
<comment type="pathway">
    <text evidence="7">Protein modification; lipoprotein biosynthesis (diacylglyceryl transfer).</text>
</comment>
<proteinExistence type="inferred from homology"/>
<evidence type="ECO:0000313" key="9">
    <source>
        <dbReference type="Proteomes" id="UP000216101"/>
    </source>
</evidence>
<keyword evidence="2 7" id="KW-1003">Cell membrane</keyword>